<sequence length="327" mass="34065">RAASSNRFSLIVLGWTMRCARSPIHVKRARRHPKASGARSSVNRCSSNSIVPTAKDRSRQACMSHPGPGASVYIYMPNLGGVTPIHSCASSEALHTPLRDSMGTMAPSPALLPVLLLLPLLLLSVVCTAGAAPAATATVPTIPSQPGKPNSNNKQKQGGAPLGPAVRALVQSTCNATTYYDLCVAALVADPASSTADLRGLCAIAVSAAAANASATASALANTTWAASGAPEPGSDGRAQQVPALLTRTCAGKYGEAREALLEARESVGEEAYDYAFVHVGAAAEYPAVCRTMFRRKRVPYPVELARREEALEHLCTVVIDIITLLA</sequence>
<dbReference type="PANTHER" id="PTHR35357">
    <property type="entry name" value="OS02G0537100 PROTEIN"/>
    <property type="match status" value="1"/>
</dbReference>
<feature type="compositionally biased region" description="Polar residues" evidence="4">
    <location>
        <begin position="147"/>
        <end position="156"/>
    </location>
</feature>
<feature type="region of interest" description="Disordered" evidence="4">
    <location>
        <begin position="138"/>
        <end position="160"/>
    </location>
</feature>
<dbReference type="EnsemblPlants" id="AET3Gv20849800.1">
    <property type="protein sequence ID" value="AET3Gv20849800.1"/>
    <property type="gene ID" value="AET3Gv20849800"/>
</dbReference>
<reference evidence="7" key="2">
    <citation type="journal article" date="2017" name="Nat. Plants">
        <title>The Aegilops tauschii genome reveals multiple impacts of transposons.</title>
        <authorList>
            <person name="Zhao G."/>
            <person name="Zou C."/>
            <person name="Li K."/>
            <person name="Wang K."/>
            <person name="Li T."/>
            <person name="Gao L."/>
            <person name="Zhang X."/>
            <person name="Wang H."/>
            <person name="Yang Z."/>
            <person name="Liu X."/>
            <person name="Jiang W."/>
            <person name="Mao L."/>
            <person name="Kong X."/>
            <person name="Jiao Y."/>
            <person name="Jia J."/>
        </authorList>
    </citation>
    <scope>NUCLEOTIDE SEQUENCE [LARGE SCALE GENOMIC DNA]</scope>
    <source>
        <strain evidence="7">cv. AL8/78</strain>
    </source>
</reference>
<reference evidence="6" key="3">
    <citation type="journal article" date="2017" name="Nature">
        <title>Genome sequence of the progenitor of the wheat D genome Aegilops tauschii.</title>
        <authorList>
            <person name="Luo M.C."/>
            <person name="Gu Y.Q."/>
            <person name="Puiu D."/>
            <person name="Wang H."/>
            <person name="Twardziok S.O."/>
            <person name="Deal K.R."/>
            <person name="Huo N."/>
            <person name="Zhu T."/>
            <person name="Wang L."/>
            <person name="Wang Y."/>
            <person name="McGuire P.E."/>
            <person name="Liu S."/>
            <person name="Long H."/>
            <person name="Ramasamy R.K."/>
            <person name="Rodriguez J.C."/>
            <person name="Van S.L."/>
            <person name="Yuan L."/>
            <person name="Wang Z."/>
            <person name="Xia Z."/>
            <person name="Xiao L."/>
            <person name="Anderson O.D."/>
            <person name="Ouyang S."/>
            <person name="Liang Y."/>
            <person name="Zimin A.V."/>
            <person name="Pertea G."/>
            <person name="Qi P."/>
            <person name="Bennetzen J.L."/>
            <person name="Dai X."/>
            <person name="Dawson M.W."/>
            <person name="Muller H.G."/>
            <person name="Kugler K."/>
            <person name="Rivarola-Duarte L."/>
            <person name="Spannagl M."/>
            <person name="Mayer K.F.X."/>
            <person name="Lu F.H."/>
            <person name="Bevan M.W."/>
            <person name="Leroy P."/>
            <person name="Li P."/>
            <person name="You F.M."/>
            <person name="Sun Q."/>
            <person name="Liu Z."/>
            <person name="Lyons E."/>
            <person name="Wicker T."/>
            <person name="Salzberg S.L."/>
            <person name="Devos K.M."/>
            <person name="Dvorak J."/>
        </authorList>
    </citation>
    <scope>NUCLEOTIDE SEQUENCE [LARGE SCALE GENOMIC DNA]</scope>
    <source>
        <strain evidence="6">cv. AL8/78</strain>
    </source>
</reference>
<dbReference type="InterPro" id="IPR035513">
    <property type="entry name" value="Invertase/methylesterase_inhib"/>
</dbReference>
<dbReference type="AlphaFoldDB" id="A0A453G106"/>
<dbReference type="GO" id="GO:0004857">
    <property type="term" value="F:enzyme inhibitor activity"/>
    <property type="evidence" value="ECO:0007669"/>
    <property type="project" value="InterPro"/>
</dbReference>
<evidence type="ECO:0000256" key="2">
    <source>
        <dbReference type="ARBA" id="ARBA00023157"/>
    </source>
</evidence>
<keyword evidence="1" id="KW-0732">Signal</keyword>
<dbReference type="NCBIfam" id="TIGR01614">
    <property type="entry name" value="PME_inhib"/>
    <property type="match status" value="1"/>
</dbReference>
<evidence type="ECO:0000259" key="5">
    <source>
        <dbReference type="SMART" id="SM00856"/>
    </source>
</evidence>
<proteinExistence type="inferred from homology"/>
<reference evidence="7" key="1">
    <citation type="journal article" date="2014" name="Science">
        <title>Ancient hybridizations among the ancestral genomes of bread wheat.</title>
        <authorList>
            <consortium name="International Wheat Genome Sequencing Consortium,"/>
            <person name="Marcussen T."/>
            <person name="Sandve S.R."/>
            <person name="Heier L."/>
            <person name="Spannagl M."/>
            <person name="Pfeifer M."/>
            <person name="Jakobsen K.S."/>
            <person name="Wulff B.B."/>
            <person name="Steuernagel B."/>
            <person name="Mayer K.F."/>
            <person name="Olsen O.A."/>
        </authorList>
    </citation>
    <scope>NUCLEOTIDE SEQUENCE [LARGE SCALE GENOMIC DNA]</scope>
    <source>
        <strain evidence="7">cv. AL8/78</strain>
    </source>
</reference>
<evidence type="ECO:0000313" key="7">
    <source>
        <dbReference type="Proteomes" id="UP000015105"/>
    </source>
</evidence>
<dbReference type="STRING" id="200361.A0A453G106"/>
<evidence type="ECO:0000256" key="4">
    <source>
        <dbReference type="SAM" id="MobiDB-lite"/>
    </source>
</evidence>
<reference evidence="6" key="4">
    <citation type="submission" date="2019-03" db="UniProtKB">
        <authorList>
            <consortium name="EnsemblPlants"/>
        </authorList>
    </citation>
    <scope>IDENTIFICATION</scope>
</reference>
<keyword evidence="7" id="KW-1185">Reference proteome</keyword>
<dbReference type="Pfam" id="PF04043">
    <property type="entry name" value="PMEI"/>
    <property type="match status" value="1"/>
</dbReference>
<feature type="region of interest" description="Disordered" evidence="4">
    <location>
        <begin position="30"/>
        <end position="50"/>
    </location>
</feature>
<name>A0A453G106_AEGTS</name>
<dbReference type="Gramene" id="AET3Gv20849800.1">
    <property type="protein sequence ID" value="AET3Gv20849800.1"/>
    <property type="gene ID" value="AET3Gv20849800"/>
</dbReference>
<comment type="similarity">
    <text evidence="3">Belongs to the PMEI family.</text>
</comment>
<reference evidence="6" key="5">
    <citation type="journal article" date="2021" name="G3 (Bethesda)">
        <title>Aegilops tauschii genome assembly Aet v5.0 features greater sequence contiguity and improved annotation.</title>
        <authorList>
            <person name="Wang L."/>
            <person name="Zhu T."/>
            <person name="Rodriguez J.C."/>
            <person name="Deal K.R."/>
            <person name="Dubcovsky J."/>
            <person name="McGuire P.E."/>
            <person name="Lux T."/>
            <person name="Spannagl M."/>
            <person name="Mayer K.F.X."/>
            <person name="Baldrich P."/>
            <person name="Meyers B.C."/>
            <person name="Huo N."/>
            <person name="Gu Y.Q."/>
            <person name="Zhou H."/>
            <person name="Devos K.M."/>
            <person name="Bennetzen J.L."/>
            <person name="Unver T."/>
            <person name="Budak H."/>
            <person name="Gulick P.J."/>
            <person name="Galiba G."/>
            <person name="Kalapos B."/>
            <person name="Nelson D.R."/>
            <person name="Li P."/>
            <person name="You F.M."/>
            <person name="Luo M.C."/>
            <person name="Dvorak J."/>
        </authorList>
    </citation>
    <scope>NUCLEOTIDE SEQUENCE [LARGE SCALE GENOMIC DNA]</scope>
    <source>
        <strain evidence="6">cv. AL8/78</strain>
    </source>
</reference>
<dbReference type="Proteomes" id="UP000015105">
    <property type="component" value="Chromosome 3D"/>
</dbReference>
<dbReference type="Gene3D" id="1.20.140.40">
    <property type="entry name" value="Invertase/pectin methylesterase inhibitor family protein"/>
    <property type="match status" value="1"/>
</dbReference>
<accession>A0A453G106</accession>
<dbReference type="SMART" id="SM00856">
    <property type="entry name" value="PMEI"/>
    <property type="match status" value="1"/>
</dbReference>
<evidence type="ECO:0000313" key="6">
    <source>
        <dbReference type="EnsemblPlants" id="AET3Gv20849800.1"/>
    </source>
</evidence>
<evidence type="ECO:0000256" key="3">
    <source>
        <dbReference type="ARBA" id="ARBA00038471"/>
    </source>
</evidence>
<dbReference type="CDD" id="cd14859">
    <property type="entry name" value="PMEI_like"/>
    <property type="match status" value="1"/>
</dbReference>
<dbReference type="InterPro" id="IPR006501">
    <property type="entry name" value="Pectinesterase_inhib_dom"/>
</dbReference>
<keyword evidence="2" id="KW-1015">Disulfide bond</keyword>
<dbReference type="PANTHER" id="PTHR35357:SF8">
    <property type="entry name" value="OS01G0111000 PROTEIN"/>
    <property type="match status" value="1"/>
</dbReference>
<evidence type="ECO:0000256" key="1">
    <source>
        <dbReference type="ARBA" id="ARBA00022729"/>
    </source>
</evidence>
<feature type="domain" description="Pectinesterase inhibitor" evidence="5">
    <location>
        <begin position="165"/>
        <end position="322"/>
    </location>
</feature>
<organism evidence="6 7">
    <name type="scientific">Aegilops tauschii subsp. strangulata</name>
    <name type="common">Goatgrass</name>
    <dbReference type="NCBI Taxonomy" id="200361"/>
    <lineage>
        <taxon>Eukaryota</taxon>
        <taxon>Viridiplantae</taxon>
        <taxon>Streptophyta</taxon>
        <taxon>Embryophyta</taxon>
        <taxon>Tracheophyta</taxon>
        <taxon>Spermatophyta</taxon>
        <taxon>Magnoliopsida</taxon>
        <taxon>Liliopsida</taxon>
        <taxon>Poales</taxon>
        <taxon>Poaceae</taxon>
        <taxon>BOP clade</taxon>
        <taxon>Pooideae</taxon>
        <taxon>Triticodae</taxon>
        <taxon>Triticeae</taxon>
        <taxon>Triticinae</taxon>
        <taxon>Aegilops</taxon>
    </lineage>
</organism>
<dbReference type="SUPFAM" id="SSF101148">
    <property type="entry name" value="Plant invertase/pectin methylesterase inhibitor"/>
    <property type="match status" value="1"/>
</dbReference>
<protein>
    <recommendedName>
        <fullName evidence="5">Pectinesterase inhibitor domain-containing protein</fullName>
    </recommendedName>
</protein>
<feature type="compositionally biased region" description="Polar residues" evidence="4">
    <location>
        <begin position="38"/>
        <end position="50"/>
    </location>
</feature>